<name>A0AAU0EZW4_9FLAO</name>
<dbReference type="InterPro" id="IPR020018">
    <property type="entry name" value="Motility-assoc_lipoprot_GldH"/>
</dbReference>
<proteinExistence type="predicted"/>
<evidence type="ECO:0000313" key="3">
    <source>
        <dbReference type="Proteomes" id="UP001432059"/>
    </source>
</evidence>
<sequence length="246" mass="28470">MEELVSENASVLKTVDLIQENNPNRFDKKKKNNRKPQPKREAKSGDTRKSEPEKNTRQNKTENPTQKVENHSRKTEKTIGNQNLNPTIMSKVLALLMPLCLLVSCQLTEEDVYIHSLNGVWEQKAIQKFDFEITDAQNPKNIIFVVRNNNDYPYSNLRLFSRLYEKNQKNPVVDTLNYILAQPNGEWIGSGFGDTKETLFQYKMDYQFPKNGTYTIEIQHAMRQDTLKGIEDLGIKIEPAKTYNGK</sequence>
<dbReference type="EMBL" id="CP136426">
    <property type="protein sequence ID" value="WOC51979.1"/>
    <property type="molecule type" value="Genomic_DNA"/>
</dbReference>
<dbReference type="KEGG" id="bpor:BPO_1332"/>
<keyword evidence="3" id="KW-1185">Reference proteome</keyword>
<feature type="compositionally biased region" description="Basic residues" evidence="1">
    <location>
        <begin position="27"/>
        <end position="37"/>
    </location>
</feature>
<dbReference type="Proteomes" id="UP001432059">
    <property type="component" value="Chromosome"/>
</dbReference>
<feature type="compositionally biased region" description="Basic and acidic residues" evidence="1">
    <location>
        <begin position="38"/>
        <end position="60"/>
    </location>
</feature>
<accession>A0AAU0EZW4</accession>
<evidence type="ECO:0000256" key="1">
    <source>
        <dbReference type="SAM" id="MobiDB-lite"/>
    </source>
</evidence>
<feature type="region of interest" description="Disordered" evidence="1">
    <location>
        <begin position="1"/>
        <end position="82"/>
    </location>
</feature>
<dbReference type="NCBIfam" id="TIGR03511">
    <property type="entry name" value="GldH_lipo"/>
    <property type="match status" value="1"/>
</dbReference>
<dbReference type="Pfam" id="PF14109">
    <property type="entry name" value="GldH_lipo"/>
    <property type="match status" value="1"/>
</dbReference>
<organism evidence="2 3">
    <name type="scientific">Bergeyella porcorum</name>
    <dbReference type="NCBI Taxonomy" id="1735111"/>
    <lineage>
        <taxon>Bacteria</taxon>
        <taxon>Pseudomonadati</taxon>
        <taxon>Bacteroidota</taxon>
        <taxon>Flavobacteriia</taxon>
        <taxon>Flavobacteriales</taxon>
        <taxon>Weeksellaceae</taxon>
        <taxon>Bergeyella</taxon>
    </lineage>
</organism>
<protein>
    <submittedName>
        <fullName evidence="2">Gliding motility lipoprotein GldH</fullName>
    </submittedName>
</protein>
<dbReference type="AlphaFoldDB" id="A0AAU0EZW4"/>
<reference evidence="2" key="1">
    <citation type="submission" date="2023-10" db="EMBL/GenBank/DDBJ databases">
        <title>Characterization and whole genome sequencing of a novel strain of Bergeyella porcorum QD2021 isolated from pig.</title>
        <authorList>
            <person name="Liu G."/>
            <person name="Chen C."/>
            <person name="Han X."/>
        </authorList>
    </citation>
    <scope>NUCLEOTIDE SEQUENCE</scope>
    <source>
        <strain evidence="2">QD2021</strain>
    </source>
</reference>
<keyword evidence="2" id="KW-0449">Lipoprotein</keyword>
<gene>
    <name evidence="2" type="ORF">BPO_1332</name>
</gene>
<dbReference type="RefSeq" id="WP_412677575.1">
    <property type="nucleotide sequence ID" value="NZ_CP136426.1"/>
</dbReference>
<feature type="compositionally biased region" description="Basic and acidic residues" evidence="1">
    <location>
        <begin position="68"/>
        <end position="77"/>
    </location>
</feature>
<evidence type="ECO:0000313" key="2">
    <source>
        <dbReference type="EMBL" id="WOC51979.1"/>
    </source>
</evidence>